<dbReference type="PANTHER" id="PTHR14738">
    <property type="entry name" value="ZINC FINGER CCCH DOMAIN-CONTAINING PROTEIN 14"/>
    <property type="match status" value="1"/>
</dbReference>
<feature type="region of interest" description="Disordered" evidence="8">
    <location>
        <begin position="560"/>
        <end position="582"/>
    </location>
</feature>
<reference evidence="10 11" key="1">
    <citation type="journal article" date="2019" name="Nat. Ecol. Evol.">
        <title>Megaphylogeny resolves global patterns of mushroom evolution.</title>
        <authorList>
            <person name="Varga T."/>
            <person name="Krizsan K."/>
            <person name="Foldi C."/>
            <person name="Dima B."/>
            <person name="Sanchez-Garcia M."/>
            <person name="Sanchez-Ramirez S."/>
            <person name="Szollosi G.J."/>
            <person name="Szarkandi J.G."/>
            <person name="Papp V."/>
            <person name="Albert L."/>
            <person name="Andreopoulos W."/>
            <person name="Angelini C."/>
            <person name="Antonin V."/>
            <person name="Barry K.W."/>
            <person name="Bougher N.L."/>
            <person name="Buchanan P."/>
            <person name="Buyck B."/>
            <person name="Bense V."/>
            <person name="Catcheside P."/>
            <person name="Chovatia M."/>
            <person name="Cooper J."/>
            <person name="Damon W."/>
            <person name="Desjardin D."/>
            <person name="Finy P."/>
            <person name="Geml J."/>
            <person name="Haridas S."/>
            <person name="Hughes K."/>
            <person name="Justo A."/>
            <person name="Karasinski D."/>
            <person name="Kautmanova I."/>
            <person name="Kiss B."/>
            <person name="Kocsube S."/>
            <person name="Kotiranta H."/>
            <person name="LaButti K.M."/>
            <person name="Lechner B.E."/>
            <person name="Liimatainen K."/>
            <person name="Lipzen A."/>
            <person name="Lukacs Z."/>
            <person name="Mihaltcheva S."/>
            <person name="Morgado L.N."/>
            <person name="Niskanen T."/>
            <person name="Noordeloos M.E."/>
            <person name="Ohm R.A."/>
            <person name="Ortiz-Santana B."/>
            <person name="Ovrebo C."/>
            <person name="Racz N."/>
            <person name="Riley R."/>
            <person name="Savchenko A."/>
            <person name="Shiryaev A."/>
            <person name="Soop K."/>
            <person name="Spirin V."/>
            <person name="Szebenyi C."/>
            <person name="Tomsovsky M."/>
            <person name="Tulloss R.E."/>
            <person name="Uehling J."/>
            <person name="Grigoriev I.V."/>
            <person name="Vagvolgyi C."/>
            <person name="Papp T."/>
            <person name="Martin F.M."/>
            <person name="Miettinen O."/>
            <person name="Hibbett D.S."/>
            <person name="Nagy L.G."/>
        </authorList>
    </citation>
    <scope>NUCLEOTIDE SEQUENCE [LARGE SCALE GENOMIC DNA]</scope>
    <source>
        <strain evidence="10 11">CBS 121175</strain>
    </source>
</reference>
<feature type="compositionally biased region" description="Low complexity" evidence="8">
    <location>
        <begin position="84"/>
        <end position="93"/>
    </location>
</feature>
<evidence type="ECO:0000256" key="2">
    <source>
        <dbReference type="ARBA" id="ARBA00008423"/>
    </source>
</evidence>
<keyword evidence="11" id="KW-1185">Reference proteome</keyword>
<proteinExistence type="inferred from homology"/>
<dbReference type="OrthoDB" id="438553at2759"/>
<dbReference type="Gene3D" id="4.10.1000.40">
    <property type="match status" value="2"/>
</dbReference>
<evidence type="ECO:0000256" key="6">
    <source>
        <dbReference type="ARBA" id="ARBA00022833"/>
    </source>
</evidence>
<evidence type="ECO:0000256" key="7">
    <source>
        <dbReference type="ARBA" id="ARBA00023242"/>
    </source>
</evidence>
<dbReference type="GO" id="GO:0005737">
    <property type="term" value="C:cytoplasm"/>
    <property type="evidence" value="ECO:0007669"/>
    <property type="project" value="TreeGrafter"/>
</dbReference>
<feature type="compositionally biased region" description="Polar residues" evidence="8">
    <location>
        <begin position="124"/>
        <end position="142"/>
    </location>
</feature>
<dbReference type="InterPro" id="IPR040366">
    <property type="entry name" value="Nab2/ZC3H14"/>
</dbReference>
<sequence>MPFELTIGTERAAVFQQAIQDELVNRGYSTEPDSVMAEYITIMVINNKTAAQITTELEDLISSDIDSSFISWLFEEAAKGASGPEVAPAPVAEPEVDSNAGPSKEVPPHSGESSSRRQPARNGVYQQTISQVLPSPSNSAQKRSASARSPSPSHPNKSRRMDLPTGPRAMQKDGSSAPKSLLDRMGPNRTNGNPRDEVQRRIDSVTAGAPDPGMMIPPGFPALPPGMDMNMAANMVNPLMLQDMMMSQMAMMAQMATMLNQNGGQYNQPGFPMQNGMPGDMGMMHNNGFPGQGPPGGINNRGRGTGRGRGGPGRGQGNAPMQPINHIQDRPDAPVIVAPTPVSPTPPTSSPVTTEVVTATGTYALPERPQSPTLCKFGTKCTNSQCRYSHPSPVATAESGIVLSNEPCEKGKDCQDKDCTQAHVSPAVLNPNAESTIPNPTAPSPRPAPTPGVPCRFGLACTRPGCSFTHPPRQPCRFGTACTRSNCTFQHPPGRVLPSTFHRGLSTSGGMAKISTPETGSMAGSSHHRSVTFNNTASSTKEKLEKQMKEIEEKKLEMEKAMKDAAANGKKNADTNQVALAA</sequence>
<comment type="similarity">
    <text evidence="2">Belongs to the ZC3H14 family.</text>
</comment>
<evidence type="ECO:0000256" key="4">
    <source>
        <dbReference type="ARBA" id="ARBA00022737"/>
    </source>
</evidence>
<evidence type="ECO:0000256" key="3">
    <source>
        <dbReference type="ARBA" id="ARBA00022723"/>
    </source>
</evidence>
<name>A0A5C3KRQ7_COPMA</name>
<keyword evidence="5" id="KW-0863">Zinc-finger</keyword>
<dbReference type="Gene3D" id="1.10.340.40">
    <property type="entry name" value="Nuclear abundant poly(A) RNA-bind protein 2, N-terminal domain"/>
    <property type="match status" value="1"/>
</dbReference>
<evidence type="ECO:0000313" key="11">
    <source>
        <dbReference type="Proteomes" id="UP000307440"/>
    </source>
</evidence>
<dbReference type="EMBL" id="ML210224">
    <property type="protein sequence ID" value="TFK23172.1"/>
    <property type="molecule type" value="Genomic_DNA"/>
</dbReference>
<dbReference type="AlphaFoldDB" id="A0A5C3KRQ7"/>
<feature type="compositionally biased region" description="Pro residues" evidence="8">
    <location>
        <begin position="440"/>
        <end position="449"/>
    </location>
</feature>
<dbReference type="GO" id="GO:0008270">
    <property type="term" value="F:zinc ion binding"/>
    <property type="evidence" value="ECO:0007669"/>
    <property type="project" value="UniProtKB-KW"/>
</dbReference>
<feature type="region of interest" description="Disordered" evidence="8">
    <location>
        <begin position="430"/>
        <end position="449"/>
    </location>
</feature>
<dbReference type="GO" id="GO:0008143">
    <property type="term" value="F:poly(A) binding"/>
    <property type="evidence" value="ECO:0007669"/>
    <property type="project" value="InterPro"/>
</dbReference>
<dbReference type="GO" id="GO:0005634">
    <property type="term" value="C:nucleus"/>
    <property type="evidence" value="ECO:0007669"/>
    <property type="project" value="UniProtKB-SubCell"/>
</dbReference>
<evidence type="ECO:0000313" key="10">
    <source>
        <dbReference type="EMBL" id="TFK23172.1"/>
    </source>
</evidence>
<dbReference type="Proteomes" id="UP000307440">
    <property type="component" value="Unassembled WGS sequence"/>
</dbReference>
<evidence type="ECO:0000256" key="8">
    <source>
        <dbReference type="SAM" id="MobiDB-lite"/>
    </source>
</evidence>
<comment type="subcellular location">
    <subcellularLocation>
        <location evidence="1">Nucleus</location>
    </subcellularLocation>
</comment>
<evidence type="ECO:0000256" key="5">
    <source>
        <dbReference type="ARBA" id="ARBA00022771"/>
    </source>
</evidence>
<accession>A0A5C3KRQ7</accession>
<dbReference type="Pfam" id="PF21803">
    <property type="entry name" value="Nab2-zf4"/>
    <property type="match status" value="1"/>
</dbReference>
<evidence type="ECO:0000259" key="9">
    <source>
        <dbReference type="Pfam" id="PF21803"/>
    </source>
</evidence>
<organism evidence="10 11">
    <name type="scientific">Coprinopsis marcescibilis</name>
    <name type="common">Agaric fungus</name>
    <name type="synonym">Psathyrella marcescibilis</name>
    <dbReference type="NCBI Taxonomy" id="230819"/>
    <lineage>
        <taxon>Eukaryota</taxon>
        <taxon>Fungi</taxon>
        <taxon>Dikarya</taxon>
        <taxon>Basidiomycota</taxon>
        <taxon>Agaricomycotina</taxon>
        <taxon>Agaricomycetes</taxon>
        <taxon>Agaricomycetidae</taxon>
        <taxon>Agaricales</taxon>
        <taxon>Agaricineae</taxon>
        <taxon>Psathyrellaceae</taxon>
        <taxon>Coprinopsis</taxon>
    </lineage>
</organism>
<keyword evidence="4" id="KW-0677">Repeat</keyword>
<keyword evidence="3" id="KW-0479">Metal-binding</keyword>
<feature type="compositionally biased region" description="Gly residues" evidence="8">
    <location>
        <begin position="303"/>
        <end position="316"/>
    </location>
</feature>
<keyword evidence="7" id="KW-0539">Nucleus</keyword>
<dbReference type="InterPro" id="IPR049017">
    <property type="entry name" value="Nab2_Znf4"/>
</dbReference>
<dbReference type="InterPro" id="IPR043094">
    <property type="entry name" value="Nab2/ZC3H14_N_sf"/>
</dbReference>
<dbReference type="PANTHER" id="PTHR14738:SF29">
    <property type="entry name" value="ZINC FINGER CCCH DOMAIN-CONTAINING PROTEIN 14"/>
    <property type="match status" value="1"/>
</dbReference>
<feature type="domain" description="Nab2 type CCCH zinc finger 4" evidence="9">
    <location>
        <begin position="401"/>
        <end position="423"/>
    </location>
</feature>
<feature type="region of interest" description="Disordered" evidence="8">
    <location>
        <begin position="83"/>
        <end position="196"/>
    </location>
</feature>
<protein>
    <recommendedName>
        <fullName evidence="9">Nab2 type CCCH zinc finger 4 domain-containing protein</fullName>
    </recommendedName>
</protein>
<feature type="region of interest" description="Disordered" evidence="8">
    <location>
        <begin position="518"/>
        <end position="546"/>
    </location>
</feature>
<dbReference type="GO" id="GO:0043488">
    <property type="term" value="P:regulation of mRNA stability"/>
    <property type="evidence" value="ECO:0007669"/>
    <property type="project" value="InterPro"/>
</dbReference>
<feature type="region of interest" description="Disordered" evidence="8">
    <location>
        <begin position="297"/>
        <end position="320"/>
    </location>
</feature>
<dbReference type="STRING" id="230819.A0A5C3KRQ7"/>
<keyword evidence="6" id="KW-0862">Zinc</keyword>
<dbReference type="Pfam" id="PF14608">
    <property type="entry name" value="zf-CCCH_2"/>
    <property type="match status" value="3"/>
</dbReference>
<evidence type="ECO:0000256" key="1">
    <source>
        <dbReference type="ARBA" id="ARBA00004123"/>
    </source>
</evidence>
<gene>
    <name evidence="10" type="ORF">FA15DRAFT_670781</name>
</gene>